<feature type="compositionally biased region" description="Polar residues" evidence="1">
    <location>
        <begin position="1"/>
        <end position="10"/>
    </location>
</feature>
<sequence>MLFSVSCSNEGTTGGGDTGNNDDTGNNFNYFTVSENWNNSKDITLISETSSSKVYSAGTVGFTVTGASDYTISIESVAQMSVSLPLALGTSDFSYNQSSKDLRLSSSGLSKFQTAKDKFTETQKYAYRITFKIATSSESKNVDVNINLIKAKVVTKTEIETIMKTVKQKSSALIGDTPNAGEIIIADTKIQDSTKFSFASASFSSSSPNFSSTGTTTTSSASINIATSKAAETLEWAINDNLEFGKYFSNFLGVESSTTPSVSGKDCTFTLKFKTLKSGYALSSEVAHLTTTGLTIKLTLDSKASWQQ</sequence>
<organism evidence="2 3">
    <name type="scientific">Brachyspira aalborgi</name>
    <dbReference type="NCBI Taxonomy" id="29522"/>
    <lineage>
        <taxon>Bacteria</taxon>
        <taxon>Pseudomonadati</taxon>
        <taxon>Spirochaetota</taxon>
        <taxon>Spirochaetia</taxon>
        <taxon>Brachyspirales</taxon>
        <taxon>Brachyspiraceae</taxon>
        <taxon>Brachyspira</taxon>
    </lineage>
</organism>
<dbReference type="EMBL" id="SAXZ01000012">
    <property type="protein sequence ID" value="TXJ32230.1"/>
    <property type="molecule type" value="Genomic_DNA"/>
</dbReference>
<reference evidence="2 3" key="1">
    <citation type="journal article" date="1992" name="Lakartidningen">
        <title>[Penicillin V and not amoxicillin is the first choice preparation in acute otitis].</title>
        <authorList>
            <person name="Kamme C."/>
            <person name="Lundgren K."/>
            <person name="Prellner K."/>
        </authorList>
    </citation>
    <scope>NUCLEOTIDE SEQUENCE [LARGE SCALE GENOMIC DNA]</scope>
    <source>
        <strain evidence="2 3">PC5099IV</strain>
    </source>
</reference>
<dbReference type="Proteomes" id="UP000322659">
    <property type="component" value="Unassembled WGS sequence"/>
</dbReference>
<evidence type="ECO:0000256" key="1">
    <source>
        <dbReference type="SAM" id="MobiDB-lite"/>
    </source>
</evidence>
<proteinExistence type="predicted"/>
<gene>
    <name evidence="2" type="ORF">EPJ71_09055</name>
</gene>
<accession>A0ABY3K8E9</accession>
<dbReference type="RefSeq" id="WP_147748597.1">
    <property type="nucleotide sequence ID" value="NZ_SAXZ01000012.1"/>
</dbReference>
<feature type="region of interest" description="Disordered" evidence="1">
    <location>
        <begin position="1"/>
        <end position="22"/>
    </location>
</feature>
<evidence type="ECO:0008006" key="4">
    <source>
        <dbReference type="Google" id="ProtNLM"/>
    </source>
</evidence>
<name>A0ABY3K8E9_9SPIR</name>
<evidence type="ECO:0000313" key="2">
    <source>
        <dbReference type="EMBL" id="TXJ32230.1"/>
    </source>
</evidence>
<comment type="caution">
    <text evidence="2">The sequence shown here is derived from an EMBL/GenBank/DDBJ whole genome shotgun (WGS) entry which is preliminary data.</text>
</comment>
<evidence type="ECO:0000313" key="3">
    <source>
        <dbReference type="Proteomes" id="UP000322659"/>
    </source>
</evidence>
<keyword evidence="3" id="KW-1185">Reference proteome</keyword>
<protein>
    <recommendedName>
        <fullName evidence="4">Lipoprotein</fullName>
    </recommendedName>
</protein>